<dbReference type="PROSITE" id="PS50181">
    <property type="entry name" value="FBOX"/>
    <property type="match status" value="1"/>
</dbReference>
<proteinExistence type="predicted"/>
<reference evidence="2" key="1">
    <citation type="submission" date="2022-03" db="EMBL/GenBank/DDBJ databases">
        <authorList>
            <person name="Alioto T."/>
            <person name="Alioto T."/>
            <person name="Gomez Garrido J."/>
        </authorList>
    </citation>
    <scope>NUCLEOTIDE SEQUENCE</scope>
</reference>
<dbReference type="SUPFAM" id="SSF81383">
    <property type="entry name" value="F-box domain"/>
    <property type="match status" value="1"/>
</dbReference>
<dbReference type="PANTHER" id="PTHR20872">
    <property type="match status" value="1"/>
</dbReference>
<name>A0AAD1QXT6_PELCU</name>
<dbReference type="InterPro" id="IPR036047">
    <property type="entry name" value="F-box-like_dom_sf"/>
</dbReference>
<evidence type="ECO:0000259" key="1">
    <source>
        <dbReference type="PROSITE" id="PS50181"/>
    </source>
</evidence>
<sequence length="434" mass="50816">MDNHSQSSWDSLPQLCLQKIFMYLGDKDRTSAASVCRKWNQILYSAILWKSRTIIFGGRSTMPSVTEFKSAVRYVKKFGIYLENLEIRFLNVYNSVLTRDFQMSMKSLLANLGKKNKCLKCFSIPHLELERVIWSNKLRDTFIQSLSLFLKKMGKNLESLNIRGAKMSLEQGCTILKSLSSSENVIYLAELNIEDFFTRHIPVYSDVCFHEAMSAFHNLNSLTLNYSCISDTILEILCENCRYSLSTLTIKCHIYDPHMQVVAGKSWKKLAQEAKNLQVNFLFERVLLYSDLSRILLPEIPASNISIRSCYFSDRRWSLRSTVTELLPNYKDTLQKLTLEYSNHEYLDDELIKLVLLCKKLNYLKLWAFLKVAFVERILQKQKEGKCSLETFKIRIYISRSETVKQDKKLFEIFLKYMDIIPNMNYFAMVYPYI</sequence>
<accession>A0AAD1QXT6</accession>
<dbReference type="Gene3D" id="3.80.10.10">
    <property type="entry name" value="Ribonuclease Inhibitor"/>
    <property type="match status" value="1"/>
</dbReference>
<evidence type="ECO:0000313" key="2">
    <source>
        <dbReference type="EMBL" id="CAH2219744.1"/>
    </source>
</evidence>
<dbReference type="Proteomes" id="UP001295444">
    <property type="component" value="Chromosome 01"/>
</dbReference>
<dbReference type="InterPro" id="IPR001810">
    <property type="entry name" value="F-box_dom"/>
</dbReference>
<dbReference type="FunFam" id="3.80.10.10:FF:000237">
    <property type="entry name" value="F-box only protein 39"/>
    <property type="match status" value="1"/>
</dbReference>
<keyword evidence="3" id="KW-1185">Reference proteome</keyword>
<gene>
    <name evidence="2" type="ORF">PECUL_23A041744</name>
</gene>
<dbReference type="Pfam" id="PF12937">
    <property type="entry name" value="F-box-like"/>
    <property type="match status" value="1"/>
</dbReference>
<dbReference type="SMART" id="SM00256">
    <property type="entry name" value="FBOX"/>
    <property type="match status" value="1"/>
</dbReference>
<dbReference type="SUPFAM" id="SSF52047">
    <property type="entry name" value="RNI-like"/>
    <property type="match status" value="1"/>
</dbReference>
<protein>
    <submittedName>
        <fullName evidence="2">F-box only 39</fullName>
    </submittedName>
</protein>
<dbReference type="Gene3D" id="1.20.1280.50">
    <property type="match status" value="1"/>
</dbReference>
<dbReference type="EMBL" id="OW240912">
    <property type="protein sequence ID" value="CAH2219744.1"/>
    <property type="molecule type" value="Genomic_DNA"/>
</dbReference>
<dbReference type="PANTHER" id="PTHR20872:SF1">
    <property type="entry name" value="F-BOX DOMAIN-CONTAINING PROTEIN"/>
    <property type="match status" value="1"/>
</dbReference>
<dbReference type="InterPro" id="IPR032675">
    <property type="entry name" value="LRR_dom_sf"/>
</dbReference>
<dbReference type="AlphaFoldDB" id="A0AAD1QXT6"/>
<feature type="domain" description="F-box" evidence="1">
    <location>
        <begin position="6"/>
        <end position="52"/>
    </location>
</feature>
<organism evidence="2 3">
    <name type="scientific">Pelobates cultripes</name>
    <name type="common">Western spadefoot toad</name>
    <dbReference type="NCBI Taxonomy" id="61616"/>
    <lineage>
        <taxon>Eukaryota</taxon>
        <taxon>Metazoa</taxon>
        <taxon>Chordata</taxon>
        <taxon>Craniata</taxon>
        <taxon>Vertebrata</taxon>
        <taxon>Euteleostomi</taxon>
        <taxon>Amphibia</taxon>
        <taxon>Batrachia</taxon>
        <taxon>Anura</taxon>
        <taxon>Pelobatoidea</taxon>
        <taxon>Pelobatidae</taxon>
        <taxon>Pelobates</taxon>
    </lineage>
</organism>
<evidence type="ECO:0000313" key="3">
    <source>
        <dbReference type="Proteomes" id="UP001295444"/>
    </source>
</evidence>